<keyword evidence="2" id="KW-1185">Reference proteome</keyword>
<reference evidence="1 2" key="1">
    <citation type="journal article" date="2020" name="Nature">
        <title>Six reference-quality genomes reveal evolution of bat adaptations.</title>
        <authorList>
            <person name="Jebb D."/>
            <person name="Huang Z."/>
            <person name="Pippel M."/>
            <person name="Hughes G.M."/>
            <person name="Lavrichenko K."/>
            <person name="Devanna P."/>
            <person name="Winkler S."/>
            <person name="Jermiin L.S."/>
            <person name="Skirmuntt E.C."/>
            <person name="Katzourakis A."/>
            <person name="Burkitt-Gray L."/>
            <person name="Ray D.A."/>
            <person name="Sullivan K.A.M."/>
            <person name="Roscito J.G."/>
            <person name="Kirilenko B.M."/>
            <person name="Davalos L.M."/>
            <person name="Corthals A.P."/>
            <person name="Power M.L."/>
            <person name="Jones G."/>
            <person name="Ransome R.D."/>
            <person name="Dechmann D.K.N."/>
            <person name="Locatelli A.G."/>
            <person name="Puechmaille S.J."/>
            <person name="Fedrigo O."/>
            <person name="Jarvis E.D."/>
            <person name="Hiller M."/>
            <person name="Vernes S.C."/>
            <person name="Myers E.W."/>
            <person name="Teeling E.C."/>
        </authorList>
    </citation>
    <scope>NUCLEOTIDE SEQUENCE [LARGE SCALE GENOMIC DNA]</scope>
    <source>
        <strain evidence="1">MMyoMyo1</strain>
        <tissue evidence="1">Flight muscle</tissue>
    </source>
</reference>
<evidence type="ECO:0000313" key="2">
    <source>
        <dbReference type="Proteomes" id="UP000527355"/>
    </source>
</evidence>
<protein>
    <submittedName>
        <fullName evidence="1">Uncharacterized protein</fullName>
    </submittedName>
</protein>
<dbReference type="Proteomes" id="UP000527355">
    <property type="component" value="Unassembled WGS sequence"/>
</dbReference>
<sequence>MMPVPHHLDYRSFVISLKLEGLSHSTLLFFSKIVFAIHSPYPLLEGIEDTSSECSSRLECLFSVLSQLPDHSSPLFGNVACLPKLSQLVITSEHKEQLDIKGRMENTGCKEKTTDLGHQKVFE</sequence>
<evidence type="ECO:0000313" key="1">
    <source>
        <dbReference type="EMBL" id="KAF6355125.1"/>
    </source>
</evidence>
<gene>
    <name evidence="1" type="ORF">mMyoMyo1_011325</name>
</gene>
<name>A0A7J7XZX8_MYOMY</name>
<comment type="caution">
    <text evidence="1">The sequence shown here is derived from an EMBL/GenBank/DDBJ whole genome shotgun (WGS) entry which is preliminary data.</text>
</comment>
<dbReference type="AlphaFoldDB" id="A0A7J7XZX8"/>
<proteinExistence type="predicted"/>
<organism evidence="1 2">
    <name type="scientific">Myotis myotis</name>
    <name type="common">Greater mouse-eared bat</name>
    <name type="synonym">Vespertilio myotis</name>
    <dbReference type="NCBI Taxonomy" id="51298"/>
    <lineage>
        <taxon>Eukaryota</taxon>
        <taxon>Metazoa</taxon>
        <taxon>Chordata</taxon>
        <taxon>Craniata</taxon>
        <taxon>Vertebrata</taxon>
        <taxon>Euteleostomi</taxon>
        <taxon>Mammalia</taxon>
        <taxon>Eutheria</taxon>
        <taxon>Laurasiatheria</taxon>
        <taxon>Chiroptera</taxon>
        <taxon>Yangochiroptera</taxon>
        <taxon>Vespertilionidae</taxon>
        <taxon>Myotis</taxon>
    </lineage>
</organism>
<accession>A0A7J7XZX8</accession>
<dbReference type="EMBL" id="JABWUV010000005">
    <property type="protein sequence ID" value="KAF6355125.1"/>
    <property type="molecule type" value="Genomic_DNA"/>
</dbReference>